<dbReference type="Proteomes" id="UP001642360">
    <property type="component" value="Unassembled WGS sequence"/>
</dbReference>
<dbReference type="PANTHER" id="PTHR33333">
    <property type="entry name" value="ERYTHROCYTE MEMBRANE PROTEIN 1-LIKE"/>
    <property type="match status" value="1"/>
</dbReference>
<reference evidence="2 3" key="1">
    <citation type="submission" date="2024-02" db="EMBL/GenBank/DDBJ databases">
        <authorList>
            <person name="Vignale AGUSTIN F."/>
            <person name="Sosa J E."/>
            <person name="Modenutti C."/>
        </authorList>
    </citation>
    <scope>NUCLEOTIDE SEQUENCE [LARGE SCALE GENOMIC DNA]</scope>
</reference>
<protein>
    <submittedName>
        <fullName evidence="2">Uncharacterized protein</fullName>
    </submittedName>
</protein>
<comment type="caution">
    <text evidence="2">The sequence shown here is derived from an EMBL/GenBank/DDBJ whole genome shotgun (WGS) entry which is preliminary data.</text>
</comment>
<evidence type="ECO:0000256" key="1">
    <source>
        <dbReference type="SAM" id="Phobius"/>
    </source>
</evidence>
<name>A0ABC8UYQ4_9AQUA</name>
<proteinExistence type="predicted"/>
<keyword evidence="3" id="KW-1185">Reference proteome</keyword>
<evidence type="ECO:0000313" key="2">
    <source>
        <dbReference type="EMBL" id="CAK9186223.1"/>
    </source>
</evidence>
<dbReference type="PANTHER" id="PTHR33333:SF46">
    <property type="entry name" value="LOW QUALITY PROTEIN: GLYCINE-RICH PROTEIN DOT1"/>
    <property type="match status" value="1"/>
</dbReference>
<feature type="transmembrane region" description="Helical" evidence="1">
    <location>
        <begin position="79"/>
        <end position="102"/>
    </location>
</feature>
<evidence type="ECO:0000313" key="3">
    <source>
        <dbReference type="Proteomes" id="UP001642360"/>
    </source>
</evidence>
<feature type="transmembrane region" description="Helical" evidence="1">
    <location>
        <begin position="47"/>
        <end position="64"/>
    </location>
</feature>
<keyword evidence="1" id="KW-0472">Membrane</keyword>
<keyword evidence="1" id="KW-1133">Transmembrane helix</keyword>
<accession>A0ABC8UYQ4</accession>
<dbReference type="InterPro" id="IPR039926">
    <property type="entry name" value="Egg_app_1"/>
</dbReference>
<organism evidence="2 3">
    <name type="scientific">Ilex paraguariensis</name>
    <name type="common">yerba mate</name>
    <dbReference type="NCBI Taxonomy" id="185542"/>
    <lineage>
        <taxon>Eukaryota</taxon>
        <taxon>Viridiplantae</taxon>
        <taxon>Streptophyta</taxon>
        <taxon>Embryophyta</taxon>
        <taxon>Tracheophyta</taxon>
        <taxon>Spermatophyta</taxon>
        <taxon>Magnoliopsida</taxon>
        <taxon>eudicotyledons</taxon>
        <taxon>Gunneridae</taxon>
        <taxon>Pentapetalae</taxon>
        <taxon>asterids</taxon>
        <taxon>campanulids</taxon>
        <taxon>Aquifoliales</taxon>
        <taxon>Aquifoliaceae</taxon>
        <taxon>Ilex</taxon>
    </lineage>
</organism>
<dbReference type="AlphaFoldDB" id="A0ABC8UYQ4"/>
<gene>
    <name evidence="2" type="ORF">ILEXP_LOCUS56702</name>
</gene>
<keyword evidence="1" id="KW-0812">Transmembrane</keyword>
<dbReference type="EMBL" id="CAUOFW020009502">
    <property type="protein sequence ID" value="CAK9186223.1"/>
    <property type="molecule type" value="Genomic_DNA"/>
</dbReference>
<sequence length="149" mass="17393">MRIQTMMNNLQDKLRGMGAENMMNNLQVKLKEVGADSMMNNVQDKQNQLFLMLENFGLYFIAWLDKVFPPETRGERLHYWLQVAAPFIIAGLILLVCLRCCIRCCRCCGRGGKVAVKMMKAPGRNFRMPREVFESNPRSYFLQLREKTY</sequence>